<sequence>MDHLKGNGPGMLSLLICDQKEDALLLKKRAIYDI</sequence>
<dbReference type="EMBL" id="JAAIUW010000006">
    <property type="protein sequence ID" value="KAF7826535.1"/>
    <property type="molecule type" value="Genomic_DNA"/>
</dbReference>
<name>A0A834WKE8_9FABA</name>
<gene>
    <name evidence="1" type="ORF">G2W53_017699</name>
</gene>
<dbReference type="Proteomes" id="UP000634136">
    <property type="component" value="Unassembled WGS sequence"/>
</dbReference>
<organism evidence="1 2">
    <name type="scientific">Senna tora</name>
    <dbReference type="NCBI Taxonomy" id="362788"/>
    <lineage>
        <taxon>Eukaryota</taxon>
        <taxon>Viridiplantae</taxon>
        <taxon>Streptophyta</taxon>
        <taxon>Embryophyta</taxon>
        <taxon>Tracheophyta</taxon>
        <taxon>Spermatophyta</taxon>
        <taxon>Magnoliopsida</taxon>
        <taxon>eudicotyledons</taxon>
        <taxon>Gunneridae</taxon>
        <taxon>Pentapetalae</taxon>
        <taxon>rosids</taxon>
        <taxon>fabids</taxon>
        <taxon>Fabales</taxon>
        <taxon>Fabaceae</taxon>
        <taxon>Caesalpinioideae</taxon>
        <taxon>Cassia clade</taxon>
        <taxon>Senna</taxon>
    </lineage>
</organism>
<reference evidence="1" key="1">
    <citation type="submission" date="2020-09" db="EMBL/GenBank/DDBJ databases">
        <title>Genome-Enabled Discovery of Anthraquinone Biosynthesis in Senna tora.</title>
        <authorList>
            <person name="Kang S.-H."/>
            <person name="Pandey R.P."/>
            <person name="Lee C.-M."/>
            <person name="Sim J.-S."/>
            <person name="Jeong J.-T."/>
            <person name="Choi B.-S."/>
            <person name="Jung M."/>
            <person name="Ginzburg D."/>
            <person name="Zhao K."/>
            <person name="Won S.Y."/>
            <person name="Oh T.-J."/>
            <person name="Yu Y."/>
            <person name="Kim N.-H."/>
            <person name="Lee O.R."/>
            <person name="Lee T.-H."/>
            <person name="Bashyal P."/>
            <person name="Kim T.-S."/>
            <person name="Lee W.-H."/>
            <person name="Kawkins C."/>
            <person name="Kim C.-K."/>
            <person name="Kim J.S."/>
            <person name="Ahn B.O."/>
            <person name="Rhee S.Y."/>
            <person name="Sohng J.K."/>
        </authorList>
    </citation>
    <scope>NUCLEOTIDE SEQUENCE</scope>
    <source>
        <tissue evidence="1">Leaf</tissue>
    </source>
</reference>
<accession>A0A834WKE8</accession>
<evidence type="ECO:0000313" key="2">
    <source>
        <dbReference type="Proteomes" id="UP000634136"/>
    </source>
</evidence>
<keyword evidence="2" id="KW-1185">Reference proteome</keyword>
<protein>
    <submittedName>
        <fullName evidence="1">Uncharacterized protein</fullName>
    </submittedName>
</protein>
<dbReference type="AlphaFoldDB" id="A0A834WKE8"/>
<comment type="caution">
    <text evidence="1">The sequence shown here is derived from an EMBL/GenBank/DDBJ whole genome shotgun (WGS) entry which is preliminary data.</text>
</comment>
<evidence type="ECO:0000313" key="1">
    <source>
        <dbReference type="EMBL" id="KAF7826535.1"/>
    </source>
</evidence>
<proteinExistence type="predicted"/>